<dbReference type="PRINTS" id="PR00149">
    <property type="entry name" value="FUMRATELYASE"/>
</dbReference>
<organism evidence="5 6">
    <name type="scientific">Rathayibacter rathayi</name>
    <name type="common">Corynebacterium rathayi</name>
    <dbReference type="NCBI Taxonomy" id="33887"/>
    <lineage>
        <taxon>Bacteria</taxon>
        <taxon>Bacillati</taxon>
        <taxon>Actinomycetota</taxon>
        <taxon>Actinomycetes</taxon>
        <taxon>Micrococcales</taxon>
        <taxon>Microbacteriaceae</taxon>
        <taxon>Rathayibacter</taxon>
    </lineage>
</organism>
<evidence type="ECO:0000256" key="3">
    <source>
        <dbReference type="SAM" id="MobiDB-lite"/>
    </source>
</evidence>
<dbReference type="Gene3D" id="1.20.200.10">
    <property type="entry name" value="Fumarase/aspartase (Central domain)"/>
    <property type="match status" value="1"/>
</dbReference>
<sequence>MARRHGGGARDGKQGPVRAVQRVVLIGAGPRGLAVLERICANARGKGRAYEVFLVDPAEPGAGAVWRRDQSGVLLMNTVASQVSVFPDDSVSMEGPVEPGPSLYEWVSTAALHELGRREEVAQIGPDDYPSRRLYGDYLEFAFRSVRDRAPSNVRIETVTDVVDRLQPVDALGLRHHVILSSGGTIRAADYIVMSLGHSEVEPSASDRRNAACARTGGGVFLHPMNPADADLDGIPAGEDVIVRGLGLNFFDHMALLTLGRGGRFVRDGDDGPLRYRASGAEPVLHVGSRRGIPHHSRGRNEKGATGRAPARLLNAARIEALRRKHLHSPLRFRSDVWPLIARDVECTYYEMFLTEEPARKDFTRRYLHGEESALAGIRHAFALDGVPTWDWELLAKPWRGIVFRSAADYRSWAREYLAADVEQARLGNVSGPLKSALDLLRDLRNEIRAVIDHGGIEGRSYREEVDQWYTPLNAFLSIGPPERRIEELVALMDADVVSLLGPGMTVDPRGDRFEASSAAFPEDSVSARHLIEARLPAVNAHASRNPLITSMLSDGLVSLHFHRAEDGMMESGAVAVAPRPYNVLNQRHPSGHPRLFLYGVPTEAVHWVTAAGARPGVDSITFRDADAIARAVLAEAQTGESDEDDQEARMMSIPPSSHSDSGLLSPVRAGTVVEGLLSDEAWISAMVRAEAALARAQGKLGLIPAGAAEAITRASEHHAIEARTIALASRKTANPVVAVIGELRDAVQAVDPSAAVYVHRGSTSQDIFDTALMMVAQAALREIDASLRLVSCRLGAMASAHGRTLQAARTLGGHAVPTTFGLKAATWKRYVDDAQERVTSLLSGGGLPVSVGGAGGTAAGYIEAARLVGGGEELDARQVLARIATAFAAETGLAAPPMPWHAAPTPMADVASACAIVTAAVGKIAVDVLTLSRTEIGELAESADGDTGVSSAMPQKRNPVLATMIRSASLQVPALTSGIYACLMPMDERDGGAWHAQWMLLRECLRLTGGAAATAEELVATLRINVQAMLHNVKATGPLLVSERIVIVLSARLGSERSRSVVADAISTAARSNEDILTVLSRDAHVRAAFSRDELMAMADPCDYLGIAGTDWPADDRSASVPVGSE</sequence>
<evidence type="ECO:0000256" key="2">
    <source>
        <dbReference type="ARBA" id="ARBA00034772"/>
    </source>
</evidence>
<dbReference type="InterPro" id="IPR008948">
    <property type="entry name" value="L-Aspartase-like"/>
</dbReference>
<dbReference type="InterPro" id="IPR019468">
    <property type="entry name" value="AdenyloSucc_lyase_C"/>
</dbReference>
<comment type="similarity">
    <text evidence="2">Belongs to the class-II fumarase/aspartase family.</text>
</comment>
<dbReference type="GeneID" id="64130734"/>
<feature type="domain" description="Adenylosuccinate lyase C-terminal" evidence="4">
    <location>
        <begin position="1038"/>
        <end position="1120"/>
    </location>
</feature>
<dbReference type="RefSeq" id="WP_097167542.1">
    <property type="nucleotide sequence ID" value="NZ_CP028129.1"/>
</dbReference>
<dbReference type="PANTHER" id="PTHR43172:SF2">
    <property type="entry name" value="ADENYLOSUCCINATE LYASE C-TERMINAL DOMAIN-CONTAINING PROTEIN"/>
    <property type="match status" value="1"/>
</dbReference>
<dbReference type="Pfam" id="PF13454">
    <property type="entry name" value="NAD_binding_9"/>
    <property type="match status" value="1"/>
</dbReference>
<comment type="caution">
    <text evidence="5">The sequence shown here is derived from an EMBL/GenBank/DDBJ whole genome shotgun (WGS) entry which is preliminary data.</text>
</comment>
<dbReference type="InterPro" id="IPR038732">
    <property type="entry name" value="HpyO/CreE_NAD-binding"/>
</dbReference>
<keyword evidence="6" id="KW-1185">Reference proteome</keyword>
<dbReference type="SMART" id="SM00998">
    <property type="entry name" value="ADSL_C"/>
    <property type="match status" value="1"/>
</dbReference>
<reference evidence="5 6" key="1">
    <citation type="submission" date="2018-02" db="EMBL/GenBank/DDBJ databases">
        <title>Bacteriophage NCPPB3778 and a type I-E CRISPR drive the evolution of the US Biological Select Agent, Rathayibacter toxicus.</title>
        <authorList>
            <person name="Davis E.W.II."/>
            <person name="Tabima J.F."/>
            <person name="Weisberg A.J."/>
            <person name="Lopes L.D."/>
            <person name="Wiseman M.S."/>
            <person name="Wiseman M.S."/>
            <person name="Pupko T."/>
            <person name="Belcher M.S."/>
            <person name="Sechler A.J."/>
            <person name="Tancos M.A."/>
            <person name="Schroeder B.K."/>
            <person name="Murray T.D."/>
            <person name="Luster D.G."/>
            <person name="Schneider W.L."/>
            <person name="Rogers E."/>
            <person name="Andreote F.D."/>
            <person name="Grunwald N.J."/>
            <person name="Putnam M.L."/>
            <person name="Chang J.H."/>
        </authorList>
    </citation>
    <scope>NUCLEOTIDE SEQUENCE [LARGE SCALE GENOMIC DNA]</scope>
    <source>
        <strain evidence="5 6">AY1D6</strain>
    </source>
</reference>
<evidence type="ECO:0000256" key="1">
    <source>
        <dbReference type="ARBA" id="ARBA00023239"/>
    </source>
</evidence>
<accession>A0ABX5ABM9</accession>
<evidence type="ECO:0000313" key="6">
    <source>
        <dbReference type="Proteomes" id="UP000239698"/>
    </source>
</evidence>
<proteinExistence type="inferred from homology"/>
<feature type="region of interest" description="Disordered" evidence="3">
    <location>
        <begin position="288"/>
        <end position="307"/>
    </location>
</feature>
<evidence type="ECO:0000259" key="4">
    <source>
        <dbReference type="SMART" id="SM00998"/>
    </source>
</evidence>
<dbReference type="EMBL" id="PSVT01000013">
    <property type="protein sequence ID" value="PPH77036.1"/>
    <property type="molecule type" value="Genomic_DNA"/>
</dbReference>
<keyword evidence="1" id="KW-0456">Lyase</keyword>
<dbReference type="Gene3D" id="1.10.40.30">
    <property type="entry name" value="Fumarase/aspartase (C-terminal domain)"/>
    <property type="match status" value="1"/>
</dbReference>
<feature type="compositionally biased region" description="Basic residues" evidence="3">
    <location>
        <begin position="288"/>
        <end position="298"/>
    </location>
</feature>
<dbReference type="InterPro" id="IPR036188">
    <property type="entry name" value="FAD/NAD-bd_sf"/>
</dbReference>
<dbReference type="InterPro" id="IPR022761">
    <property type="entry name" value="Fumarate_lyase_N"/>
</dbReference>
<dbReference type="InterPro" id="IPR000362">
    <property type="entry name" value="Fumarate_lyase_fam"/>
</dbReference>
<gene>
    <name evidence="5" type="ORF">C5C40_07765</name>
</gene>
<name>A0ABX5ABM9_RATRA</name>
<dbReference type="SUPFAM" id="SSF48557">
    <property type="entry name" value="L-aspartase-like"/>
    <property type="match status" value="1"/>
</dbReference>
<protein>
    <recommendedName>
        <fullName evidence="4">Adenylosuccinate lyase C-terminal domain-containing protein</fullName>
    </recommendedName>
</protein>
<dbReference type="InterPro" id="IPR024083">
    <property type="entry name" value="Fumarase/histidase_N"/>
</dbReference>
<evidence type="ECO:0000313" key="5">
    <source>
        <dbReference type="EMBL" id="PPH77036.1"/>
    </source>
</evidence>
<dbReference type="Proteomes" id="UP000239698">
    <property type="component" value="Unassembled WGS sequence"/>
</dbReference>
<dbReference type="PANTHER" id="PTHR43172">
    <property type="entry name" value="ADENYLOSUCCINATE LYASE"/>
    <property type="match status" value="1"/>
</dbReference>
<dbReference type="Gene3D" id="3.50.50.60">
    <property type="entry name" value="FAD/NAD(P)-binding domain"/>
    <property type="match status" value="1"/>
</dbReference>
<dbReference type="Gene3D" id="1.10.275.10">
    <property type="entry name" value="Fumarase/aspartase (N-terminal domain)"/>
    <property type="match status" value="1"/>
</dbReference>
<dbReference type="Pfam" id="PF00206">
    <property type="entry name" value="Lyase_1"/>
    <property type="match status" value="1"/>
</dbReference>